<gene>
    <name evidence="1" type="ORF">PAUS00366_LOCUS9712</name>
</gene>
<accession>A0A7S4EJH5</accession>
<protein>
    <submittedName>
        <fullName evidence="1">Uncharacterized protein</fullName>
    </submittedName>
</protein>
<reference evidence="1" key="1">
    <citation type="submission" date="2021-01" db="EMBL/GenBank/DDBJ databases">
        <authorList>
            <person name="Corre E."/>
            <person name="Pelletier E."/>
            <person name="Niang G."/>
            <person name="Scheremetjew M."/>
            <person name="Finn R."/>
            <person name="Kale V."/>
            <person name="Holt S."/>
            <person name="Cochrane G."/>
            <person name="Meng A."/>
            <person name="Brown T."/>
            <person name="Cohen L."/>
        </authorList>
    </citation>
    <scope>NUCLEOTIDE SEQUENCE</scope>
    <source>
        <strain evidence="1">10249 10 AB</strain>
    </source>
</reference>
<organism evidence="1">
    <name type="scientific">Pseudo-nitzschia australis</name>
    <dbReference type="NCBI Taxonomy" id="44445"/>
    <lineage>
        <taxon>Eukaryota</taxon>
        <taxon>Sar</taxon>
        <taxon>Stramenopiles</taxon>
        <taxon>Ochrophyta</taxon>
        <taxon>Bacillariophyta</taxon>
        <taxon>Bacillariophyceae</taxon>
        <taxon>Bacillariophycidae</taxon>
        <taxon>Bacillariales</taxon>
        <taxon>Bacillariaceae</taxon>
        <taxon>Pseudo-nitzschia</taxon>
    </lineage>
</organism>
<name>A0A7S4EJH5_9STRA</name>
<evidence type="ECO:0000313" key="1">
    <source>
        <dbReference type="EMBL" id="CAE0716960.1"/>
    </source>
</evidence>
<proteinExistence type="predicted"/>
<dbReference type="AlphaFoldDB" id="A0A7S4EJH5"/>
<dbReference type="EMBL" id="HBIX01013093">
    <property type="protein sequence ID" value="CAE0716960.1"/>
    <property type="molecule type" value="Transcribed_RNA"/>
</dbReference>
<sequence>MLALINKEMFFFFASLSPRQLIKLRSPMLHIVCVLVHVRDIAGAPFGPNAVGRACTSILLAMIPRTVSRTQWTRTTERYLVVKNVVGSPSTCDFTKSKKGSVCAAPIDRGLET</sequence>